<dbReference type="Proteomes" id="UP000199025">
    <property type="component" value="Unassembled WGS sequence"/>
</dbReference>
<dbReference type="Pfam" id="PF13460">
    <property type="entry name" value="NAD_binding_10"/>
    <property type="match status" value="1"/>
</dbReference>
<dbReference type="STRING" id="115433.SAMN05421835_14012"/>
<evidence type="ECO:0000313" key="2">
    <source>
        <dbReference type="EMBL" id="SFK87413.1"/>
    </source>
</evidence>
<protein>
    <recommendedName>
        <fullName evidence="1">NAD(P)-binding domain-containing protein</fullName>
    </recommendedName>
</protein>
<dbReference type="PANTHER" id="PTHR43355">
    <property type="entry name" value="FLAVIN REDUCTASE (NADPH)"/>
    <property type="match status" value="1"/>
</dbReference>
<dbReference type="Gene3D" id="3.40.50.720">
    <property type="entry name" value="NAD(P)-binding Rossmann-like Domain"/>
    <property type="match status" value="1"/>
</dbReference>
<dbReference type="RefSeq" id="WP_091516660.1">
    <property type="nucleotide sequence ID" value="NZ_FORP01000040.1"/>
</dbReference>
<dbReference type="SUPFAM" id="SSF51735">
    <property type="entry name" value="NAD(P)-binding Rossmann-fold domains"/>
    <property type="match status" value="1"/>
</dbReference>
<evidence type="ECO:0000259" key="1">
    <source>
        <dbReference type="Pfam" id="PF13460"/>
    </source>
</evidence>
<dbReference type="OrthoDB" id="3191258at2"/>
<organism evidence="2 3">
    <name type="scientific">Amycolatopsis sacchari</name>
    <dbReference type="NCBI Taxonomy" id="115433"/>
    <lineage>
        <taxon>Bacteria</taxon>
        <taxon>Bacillati</taxon>
        <taxon>Actinomycetota</taxon>
        <taxon>Actinomycetes</taxon>
        <taxon>Pseudonocardiales</taxon>
        <taxon>Pseudonocardiaceae</taxon>
        <taxon>Amycolatopsis</taxon>
    </lineage>
</organism>
<dbReference type="InterPro" id="IPR036291">
    <property type="entry name" value="NAD(P)-bd_dom_sf"/>
</dbReference>
<name>A0A1I4D356_9PSEU</name>
<dbReference type="GO" id="GO:0016646">
    <property type="term" value="F:oxidoreductase activity, acting on the CH-NH group of donors, NAD or NADP as acceptor"/>
    <property type="evidence" value="ECO:0007669"/>
    <property type="project" value="TreeGrafter"/>
</dbReference>
<proteinExistence type="predicted"/>
<feature type="domain" description="NAD(P)-binding" evidence="1">
    <location>
        <begin position="9"/>
        <end position="153"/>
    </location>
</feature>
<dbReference type="InterPro" id="IPR051606">
    <property type="entry name" value="Polyketide_Oxido-like"/>
</dbReference>
<gene>
    <name evidence="2" type="ORF">SAMN05421835_14012</name>
</gene>
<sequence>MKITVFGVGFVGSALVRELNSRRHEVIAVSRHPGTDVPSGVVAVSGSVHDRGFLQEVTAGANVLVSALPACTGSNALDVSSAVLLSAAEAVGARLGVVGGSAVLPLVEGGPPQAGTPGFPAWLIPRAQAHQRTLDLLRSAPEHLDWFYLVPAAEFGPHQPGVRTGLYRTSSTAQVTDEDGRSTLGVEDYAIAFADEIDSPKTHRTWLAVGY</sequence>
<dbReference type="InterPro" id="IPR016040">
    <property type="entry name" value="NAD(P)-bd_dom"/>
</dbReference>
<accession>A0A1I4D356</accession>
<keyword evidence="3" id="KW-1185">Reference proteome</keyword>
<dbReference type="PANTHER" id="PTHR43355:SF2">
    <property type="entry name" value="FLAVIN REDUCTASE (NADPH)"/>
    <property type="match status" value="1"/>
</dbReference>
<dbReference type="AlphaFoldDB" id="A0A1I4D356"/>
<reference evidence="2 3" key="1">
    <citation type="submission" date="2016-10" db="EMBL/GenBank/DDBJ databases">
        <authorList>
            <person name="de Groot N.N."/>
        </authorList>
    </citation>
    <scope>NUCLEOTIDE SEQUENCE [LARGE SCALE GENOMIC DNA]</scope>
    <source>
        <strain evidence="2 3">DSM 44468</strain>
    </source>
</reference>
<dbReference type="EMBL" id="FORP01000040">
    <property type="protein sequence ID" value="SFK87413.1"/>
    <property type="molecule type" value="Genomic_DNA"/>
</dbReference>
<evidence type="ECO:0000313" key="3">
    <source>
        <dbReference type="Proteomes" id="UP000199025"/>
    </source>
</evidence>